<feature type="domain" description="DNA polymerase Y-family little finger" evidence="9">
    <location>
        <begin position="242"/>
        <end position="343"/>
    </location>
</feature>
<dbReference type="Gene3D" id="3.30.70.270">
    <property type="match status" value="1"/>
</dbReference>
<evidence type="ECO:0000313" key="11">
    <source>
        <dbReference type="Proteomes" id="UP000321085"/>
    </source>
</evidence>
<evidence type="ECO:0000256" key="1">
    <source>
        <dbReference type="ARBA" id="ARBA00001946"/>
    </source>
</evidence>
<organism evidence="10 11">
    <name type="scientific">Microvirga aerophila</name>
    <dbReference type="NCBI Taxonomy" id="670291"/>
    <lineage>
        <taxon>Bacteria</taxon>
        <taxon>Pseudomonadati</taxon>
        <taxon>Pseudomonadota</taxon>
        <taxon>Alphaproteobacteria</taxon>
        <taxon>Hyphomicrobiales</taxon>
        <taxon>Methylobacteriaceae</taxon>
        <taxon>Microvirga</taxon>
    </lineage>
</organism>
<dbReference type="Proteomes" id="UP000321085">
    <property type="component" value="Unassembled WGS sequence"/>
</dbReference>
<dbReference type="PANTHER" id="PTHR35369:SF2">
    <property type="entry name" value="BLR3025 PROTEIN"/>
    <property type="match status" value="1"/>
</dbReference>
<evidence type="ECO:0000259" key="9">
    <source>
        <dbReference type="Pfam" id="PF11799"/>
    </source>
</evidence>
<comment type="subunit">
    <text evidence="3">Monomer.</text>
</comment>
<dbReference type="InterPro" id="IPR017961">
    <property type="entry name" value="DNA_pol_Y-fam_little_finger"/>
</dbReference>
<dbReference type="InterPro" id="IPR050356">
    <property type="entry name" value="SulA_CellDiv_inhibitor"/>
</dbReference>
<comment type="catalytic activity">
    <reaction evidence="7">
        <text>DNA(n) + a 2'-deoxyribonucleoside 5'-triphosphate = DNA(n+1) + diphosphate</text>
        <dbReference type="Rhea" id="RHEA:22508"/>
        <dbReference type="Rhea" id="RHEA-COMP:17339"/>
        <dbReference type="Rhea" id="RHEA-COMP:17340"/>
        <dbReference type="ChEBI" id="CHEBI:33019"/>
        <dbReference type="ChEBI" id="CHEBI:61560"/>
        <dbReference type="ChEBI" id="CHEBI:173112"/>
        <dbReference type="EC" id="2.7.7.7"/>
    </reaction>
</comment>
<keyword evidence="10" id="KW-0808">Transferase</keyword>
<dbReference type="InterPro" id="IPR001126">
    <property type="entry name" value="UmuC"/>
</dbReference>
<dbReference type="GO" id="GO:0006281">
    <property type="term" value="P:DNA repair"/>
    <property type="evidence" value="ECO:0007669"/>
    <property type="project" value="InterPro"/>
</dbReference>
<dbReference type="AlphaFoldDB" id="A0A512BT11"/>
<dbReference type="EC" id="2.7.7.7" evidence="4"/>
<comment type="similarity">
    <text evidence="2">Belongs to the DNA polymerase type-Y family.</text>
</comment>
<evidence type="ECO:0000256" key="2">
    <source>
        <dbReference type="ARBA" id="ARBA00010945"/>
    </source>
</evidence>
<gene>
    <name evidence="10" type="ORF">MAE02_28250</name>
</gene>
<sequence>MRRVVSLYLPTWPTDRVRRRSGEPPRDEPLVTVHTVGSRRILRAACAAAQDLGLHSGMALAKAQALAPKLYVVDATPDEDEASLREMARWAIGYSPVVAPDPPDGLWIDIEGVAHLFGSEEDLLQDLTDRLSCQGIAARAAVADAPGAAWAVARFGSGGIVPTGRMVDVVAPLPVRALRLAADKLSALHRLGIDRVGQLAAIPRAPMVRRFGRDVALRLDQVLGHAFEPISPLIPQETPMTSCVFAEPVGRLEDLKKVLLRLCRDLCRQLERRGEGVRRLDFIVQRTDQKGANLRIGTARATRDASHLAKLFDERLQTIDPGFGIEEVVLIASKVEPMAEAQTEARGIAENDSSDADMGRLVDRLGARIGVGKVYRFAPVQSLVPERMARKIPALAPPTGSVWPEALPRPTRLLDPPEPVVATALLPDHPPAFFVWRKVRHKVARADGPERIAPEWWNGDKGSAARDYYRVETEQGGRFWIFRDAPTDEGGRWWMHGLFS</sequence>
<evidence type="ECO:0000313" key="10">
    <source>
        <dbReference type="EMBL" id="GEO15129.1"/>
    </source>
</evidence>
<dbReference type="Gene3D" id="3.40.1170.60">
    <property type="match status" value="1"/>
</dbReference>
<evidence type="ECO:0000256" key="5">
    <source>
        <dbReference type="ARBA" id="ARBA00022763"/>
    </source>
</evidence>
<dbReference type="GO" id="GO:0003684">
    <property type="term" value="F:damaged DNA binding"/>
    <property type="evidence" value="ECO:0007669"/>
    <property type="project" value="InterPro"/>
</dbReference>
<keyword evidence="11" id="KW-1185">Reference proteome</keyword>
<dbReference type="CDD" id="cd03468">
    <property type="entry name" value="PolY_like"/>
    <property type="match status" value="1"/>
</dbReference>
<evidence type="ECO:0000256" key="7">
    <source>
        <dbReference type="ARBA" id="ARBA00049244"/>
    </source>
</evidence>
<dbReference type="SUPFAM" id="SSF56672">
    <property type="entry name" value="DNA/RNA polymerases"/>
    <property type="match status" value="1"/>
</dbReference>
<dbReference type="InterPro" id="IPR043502">
    <property type="entry name" value="DNA/RNA_pol_sf"/>
</dbReference>
<feature type="domain" description="UmuC" evidence="8">
    <location>
        <begin position="27"/>
        <end position="152"/>
    </location>
</feature>
<proteinExistence type="inferred from homology"/>
<reference evidence="10 11" key="1">
    <citation type="submission" date="2019-07" db="EMBL/GenBank/DDBJ databases">
        <title>Whole genome shotgun sequence of Microvirga aerophila NBRC 106136.</title>
        <authorList>
            <person name="Hosoyama A."/>
            <person name="Uohara A."/>
            <person name="Ohji S."/>
            <person name="Ichikawa N."/>
        </authorList>
    </citation>
    <scope>NUCLEOTIDE SEQUENCE [LARGE SCALE GENOMIC DNA]</scope>
    <source>
        <strain evidence="10 11">NBRC 106136</strain>
    </source>
</reference>
<dbReference type="GO" id="GO:0016740">
    <property type="term" value="F:transferase activity"/>
    <property type="evidence" value="ECO:0007669"/>
    <property type="project" value="UniProtKB-KW"/>
</dbReference>
<keyword evidence="5" id="KW-0227">DNA damage</keyword>
<accession>A0A512BT11</accession>
<dbReference type="PANTHER" id="PTHR35369">
    <property type="entry name" value="BLR3025 PROTEIN-RELATED"/>
    <property type="match status" value="1"/>
</dbReference>
<comment type="caution">
    <text evidence="10">The sequence shown here is derived from an EMBL/GenBank/DDBJ whole genome shotgun (WGS) entry which is preliminary data.</text>
</comment>
<comment type="cofactor">
    <cofactor evidence="1">
        <name>Mg(2+)</name>
        <dbReference type="ChEBI" id="CHEBI:18420"/>
    </cofactor>
</comment>
<dbReference type="RefSeq" id="WP_114187276.1">
    <property type="nucleotide sequence ID" value="NZ_BJYU01000036.1"/>
</dbReference>
<name>A0A512BT11_9HYPH</name>
<dbReference type="EMBL" id="BJYU01000036">
    <property type="protein sequence ID" value="GEO15129.1"/>
    <property type="molecule type" value="Genomic_DNA"/>
</dbReference>
<comment type="function">
    <text evidence="6">Poorly processive, error-prone DNA polymerase involved in untargeted mutagenesis. Copies undamaged DNA at stalled replication forks, which arise in vivo from mismatched or misaligned primer ends. These misaligned primers can be extended by PolIV. Exhibits no 3'-5' exonuclease (proofreading) activity. May be involved in translesional synthesis, in conjunction with the beta clamp from PolIII.</text>
</comment>
<evidence type="ECO:0000259" key="8">
    <source>
        <dbReference type="Pfam" id="PF00817"/>
    </source>
</evidence>
<dbReference type="OrthoDB" id="9788640at2"/>
<dbReference type="Pfam" id="PF00817">
    <property type="entry name" value="IMS"/>
    <property type="match status" value="1"/>
</dbReference>
<dbReference type="InterPro" id="IPR043128">
    <property type="entry name" value="Rev_trsase/Diguanyl_cyclase"/>
</dbReference>
<dbReference type="Pfam" id="PF11799">
    <property type="entry name" value="IMS_C"/>
    <property type="match status" value="1"/>
</dbReference>
<protein>
    <recommendedName>
        <fullName evidence="4">DNA-directed DNA polymerase</fullName>
        <ecNumber evidence="4">2.7.7.7</ecNumber>
    </recommendedName>
</protein>
<evidence type="ECO:0000256" key="3">
    <source>
        <dbReference type="ARBA" id="ARBA00011245"/>
    </source>
</evidence>
<evidence type="ECO:0000256" key="6">
    <source>
        <dbReference type="ARBA" id="ARBA00025589"/>
    </source>
</evidence>
<evidence type="ECO:0000256" key="4">
    <source>
        <dbReference type="ARBA" id="ARBA00012417"/>
    </source>
</evidence>